<dbReference type="PANTHER" id="PTHR43547:SF2">
    <property type="entry name" value="HYBRID SIGNAL TRANSDUCTION HISTIDINE KINASE C"/>
    <property type="match status" value="1"/>
</dbReference>
<evidence type="ECO:0000313" key="15">
    <source>
        <dbReference type="EMBL" id="NHC35820.1"/>
    </source>
</evidence>
<dbReference type="Pfam" id="PF13426">
    <property type="entry name" value="PAS_9"/>
    <property type="match status" value="1"/>
</dbReference>
<dbReference type="InterPro" id="IPR013655">
    <property type="entry name" value="PAS_fold_3"/>
</dbReference>
<keyword evidence="4 9" id="KW-0597">Phosphoprotein</keyword>
<keyword evidence="5" id="KW-0808">Transferase</keyword>
<dbReference type="SMART" id="SM00448">
    <property type="entry name" value="REC"/>
    <property type="match status" value="2"/>
</dbReference>
<dbReference type="InterPro" id="IPR000700">
    <property type="entry name" value="PAS-assoc_C"/>
</dbReference>
<dbReference type="Pfam" id="PF02518">
    <property type="entry name" value="HATPase_c"/>
    <property type="match status" value="1"/>
</dbReference>
<dbReference type="InterPro" id="IPR036097">
    <property type="entry name" value="HisK_dim/P_sf"/>
</dbReference>
<evidence type="ECO:0000259" key="11">
    <source>
        <dbReference type="PROSITE" id="PS50109"/>
    </source>
</evidence>
<dbReference type="Pfam" id="PF00989">
    <property type="entry name" value="PAS"/>
    <property type="match status" value="1"/>
</dbReference>
<dbReference type="EC" id="2.7.13.3" evidence="3"/>
<keyword evidence="16" id="KW-1185">Reference proteome</keyword>
<dbReference type="CDD" id="cd00082">
    <property type="entry name" value="HisKA"/>
    <property type="match status" value="1"/>
</dbReference>
<comment type="caution">
    <text evidence="15">The sequence shown here is derived from an EMBL/GenBank/DDBJ whole genome shotgun (WGS) entry which is preliminary data.</text>
</comment>
<gene>
    <name evidence="15" type="ORF">QH73_0014360</name>
</gene>
<dbReference type="OrthoDB" id="1927110at2"/>
<evidence type="ECO:0000259" key="12">
    <source>
        <dbReference type="PROSITE" id="PS50110"/>
    </source>
</evidence>
<dbReference type="SMART" id="SM00091">
    <property type="entry name" value="PAS"/>
    <property type="match status" value="3"/>
</dbReference>
<dbReference type="Proteomes" id="UP000031532">
    <property type="component" value="Unassembled WGS sequence"/>
</dbReference>
<evidence type="ECO:0000256" key="4">
    <source>
        <dbReference type="ARBA" id="ARBA00022553"/>
    </source>
</evidence>
<keyword evidence="6" id="KW-0418">Kinase</keyword>
<feature type="domain" description="Histidine kinase" evidence="11">
    <location>
        <begin position="767"/>
        <end position="1008"/>
    </location>
</feature>
<evidence type="ECO:0000313" key="16">
    <source>
        <dbReference type="Proteomes" id="UP000031532"/>
    </source>
</evidence>
<feature type="domain" description="Response regulatory" evidence="12">
    <location>
        <begin position="1031"/>
        <end position="1143"/>
    </location>
</feature>
<keyword evidence="7" id="KW-0902">Two-component regulatory system</keyword>
<dbReference type="PROSITE" id="PS50112">
    <property type="entry name" value="PAS"/>
    <property type="match status" value="3"/>
</dbReference>
<evidence type="ECO:0000256" key="9">
    <source>
        <dbReference type="PROSITE-ProRule" id="PRU00169"/>
    </source>
</evidence>
<evidence type="ECO:0000256" key="2">
    <source>
        <dbReference type="ARBA" id="ARBA00006402"/>
    </source>
</evidence>
<dbReference type="SUPFAM" id="SSF55781">
    <property type="entry name" value="GAF domain-like"/>
    <property type="match status" value="2"/>
</dbReference>
<dbReference type="InterPro" id="IPR005467">
    <property type="entry name" value="His_kinase_dom"/>
</dbReference>
<evidence type="ECO:0000259" key="13">
    <source>
        <dbReference type="PROSITE" id="PS50112"/>
    </source>
</evidence>
<feature type="modified residue" description="4-aspartylphosphate" evidence="9">
    <location>
        <position position="1200"/>
    </location>
</feature>
<dbReference type="SUPFAM" id="SSF55785">
    <property type="entry name" value="PYP-like sensor domain (PAS domain)"/>
    <property type="match status" value="3"/>
</dbReference>
<dbReference type="InterPro" id="IPR004358">
    <property type="entry name" value="Sig_transdc_His_kin-like_C"/>
</dbReference>
<dbReference type="PRINTS" id="PR00344">
    <property type="entry name" value="BCTRLSENSOR"/>
</dbReference>
<reference evidence="15 16" key="1">
    <citation type="journal article" date="2015" name="Genome Announc.">
        <title>Draft Genome Sequence of the Terrestrial Cyanobacterium Scytonema millei VB511283, Isolated from Eastern India.</title>
        <authorList>
            <person name="Sen D."/>
            <person name="Chandrababunaidu M.M."/>
            <person name="Singh D."/>
            <person name="Sanghi N."/>
            <person name="Ghorai A."/>
            <person name="Mishra G.P."/>
            <person name="Madduluri M."/>
            <person name="Adhikary S.P."/>
            <person name="Tripathy S."/>
        </authorList>
    </citation>
    <scope>NUCLEOTIDE SEQUENCE [LARGE SCALE GENOMIC DNA]</scope>
    <source>
        <strain evidence="15 16">VB511283</strain>
    </source>
</reference>
<dbReference type="PROSITE" id="PS50109">
    <property type="entry name" value="HIS_KIN"/>
    <property type="match status" value="1"/>
</dbReference>
<dbReference type="Pfam" id="PF00072">
    <property type="entry name" value="Response_reg"/>
    <property type="match status" value="2"/>
</dbReference>
<dbReference type="SMART" id="SM00387">
    <property type="entry name" value="HATPase_c"/>
    <property type="match status" value="1"/>
</dbReference>
<dbReference type="Gene3D" id="3.30.450.20">
    <property type="entry name" value="PAS domain"/>
    <property type="match status" value="3"/>
</dbReference>
<dbReference type="InterPro" id="IPR003018">
    <property type="entry name" value="GAF"/>
</dbReference>
<dbReference type="Gene3D" id="3.30.565.10">
    <property type="entry name" value="Histidine kinase-like ATPase, C-terminal domain"/>
    <property type="match status" value="1"/>
</dbReference>
<dbReference type="InterPro" id="IPR003661">
    <property type="entry name" value="HisK_dim/P_dom"/>
</dbReference>
<dbReference type="InterPro" id="IPR000014">
    <property type="entry name" value="PAS"/>
</dbReference>
<dbReference type="InterPro" id="IPR029016">
    <property type="entry name" value="GAF-like_dom_sf"/>
</dbReference>
<dbReference type="InterPro" id="IPR013767">
    <property type="entry name" value="PAS_fold"/>
</dbReference>
<dbReference type="GO" id="GO:0006355">
    <property type="term" value="P:regulation of DNA-templated transcription"/>
    <property type="evidence" value="ECO:0007669"/>
    <property type="project" value="InterPro"/>
</dbReference>
<dbReference type="RefSeq" id="WP_039713254.1">
    <property type="nucleotide sequence ID" value="NZ_JTJC03000003.1"/>
</dbReference>
<dbReference type="InterPro" id="IPR016132">
    <property type="entry name" value="Phyto_chromo_attachment"/>
</dbReference>
<dbReference type="Pfam" id="PF01590">
    <property type="entry name" value="GAF"/>
    <property type="match status" value="2"/>
</dbReference>
<dbReference type="Pfam" id="PF08447">
    <property type="entry name" value="PAS_3"/>
    <property type="match status" value="1"/>
</dbReference>
<comment type="similarity">
    <text evidence="2">In the N-terminal section; belongs to the phytochrome family.</text>
</comment>
<comment type="catalytic activity">
    <reaction evidence="1">
        <text>ATP + protein L-histidine = ADP + protein N-phospho-L-histidine.</text>
        <dbReference type="EC" id="2.7.13.3"/>
    </reaction>
</comment>
<evidence type="ECO:0000259" key="10">
    <source>
        <dbReference type="PROSITE" id="PS50046"/>
    </source>
</evidence>
<organism evidence="15 16">
    <name type="scientific">Scytonema millei VB511283</name>
    <dbReference type="NCBI Taxonomy" id="1245923"/>
    <lineage>
        <taxon>Bacteria</taxon>
        <taxon>Bacillati</taxon>
        <taxon>Cyanobacteriota</taxon>
        <taxon>Cyanophyceae</taxon>
        <taxon>Nostocales</taxon>
        <taxon>Scytonemataceae</taxon>
        <taxon>Scytonema</taxon>
    </lineage>
</organism>
<dbReference type="SUPFAM" id="SSF47384">
    <property type="entry name" value="Homodimeric domain of signal transducing histidine kinase"/>
    <property type="match status" value="1"/>
</dbReference>
<dbReference type="InterPro" id="IPR001789">
    <property type="entry name" value="Sig_transdc_resp-reg_receiver"/>
</dbReference>
<evidence type="ECO:0000256" key="7">
    <source>
        <dbReference type="ARBA" id="ARBA00023012"/>
    </source>
</evidence>
<evidence type="ECO:0000256" key="8">
    <source>
        <dbReference type="ARBA" id="ARBA00074306"/>
    </source>
</evidence>
<feature type="domain" description="PAC" evidence="14">
    <location>
        <begin position="411"/>
        <end position="463"/>
    </location>
</feature>
<feature type="domain" description="Phytochrome chromophore attachment site" evidence="10">
    <location>
        <begin position="483"/>
        <end position="619"/>
    </location>
</feature>
<dbReference type="FunFam" id="1.10.287.130:FF:000001">
    <property type="entry name" value="Two-component sensor histidine kinase"/>
    <property type="match status" value="1"/>
</dbReference>
<dbReference type="SMART" id="SM00086">
    <property type="entry name" value="PAC"/>
    <property type="match status" value="2"/>
</dbReference>
<accession>A0A9X5I5B2</accession>
<dbReference type="CDD" id="cd00156">
    <property type="entry name" value="REC"/>
    <property type="match status" value="1"/>
</dbReference>
<dbReference type="InterPro" id="IPR036890">
    <property type="entry name" value="HATPase_C_sf"/>
</dbReference>
<feature type="domain" description="Response regulatory" evidence="12">
    <location>
        <begin position="1151"/>
        <end position="1267"/>
    </location>
</feature>
<evidence type="ECO:0000256" key="5">
    <source>
        <dbReference type="ARBA" id="ARBA00022679"/>
    </source>
</evidence>
<dbReference type="SUPFAM" id="SSF52172">
    <property type="entry name" value="CheY-like"/>
    <property type="match status" value="2"/>
</dbReference>
<evidence type="ECO:0000259" key="14">
    <source>
        <dbReference type="PROSITE" id="PS50113"/>
    </source>
</evidence>
<dbReference type="InterPro" id="IPR003594">
    <property type="entry name" value="HATPase_dom"/>
</dbReference>
<dbReference type="Gene3D" id="1.10.287.130">
    <property type="match status" value="1"/>
</dbReference>
<dbReference type="FunFam" id="3.30.565.10:FF:000010">
    <property type="entry name" value="Sensor histidine kinase RcsC"/>
    <property type="match status" value="1"/>
</dbReference>
<evidence type="ECO:0000256" key="1">
    <source>
        <dbReference type="ARBA" id="ARBA00000085"/>
    </source>
</evidence>
<dbReference type="EMBL" id="JTJC03000003">
    <property type="protein sequence ID" value="NHC35820.1"/>
    <property type="molecule type" value="Genomic_DNA"/>
</dbReference>
<dbReference type="PANTHER" id="PTHR43547">
    <property type="entry name" value="TWO-COMPONENT HISTIDINE KINASE"/>
    <property type="match status" value="1"/>
</dbReference>
<proteinExistence type="inferred from homology"/>
<dbReference type="InterPro" id="IPR001610">
    <property type="entry name" value="PAC"/>
</dbReference>
<dbReference type="Pfam" id="PF00512">
    <property type="entry name" value="HisKA"/>
    <property type="match status" value="1"/>
</dbReference>
<feature type="domain" description="PAC" evidence="14">
    <location>
        <begin position="711"/>
        <end position="763"/>
    </location>
</feature>
<dbReference type="Gene3D" id="3.40.50.2300">
    <property type="match status" value="2"/>
</dbReference>
<evidence type="ECO:0000256" key="3">
    <source>
        <dbReference type="ARBA" id="ARBA00012438"/>
    </source>
</evidence>
<dbReference type="PROSITE" id="PS50046">
    <property type="entry name" value="PHYTOCHROME_2"/>
    <property type="match status" value="1"/>
</dbReference>
<dbReference type="PROSITE" id="PS50113">
    <property type="entry name" value="PAC"/>
    <property type="match status" value="2"/>
</dbReference>
<dbReference type="PROSITE" id="PS50110">
    <property type="entry name" value="RESPONSE_REGULATORY"/>
    <property type="match status" value="2"/>
</dbReference>
<dbReference type="NCBIfam" id="TIGR00229">
    <property type="entry name" value="sensory_box"/>
    <property type="match status" value="3"/>
</dbReference>
<evidence type="ECO:0000256" key="6">
    <source>
        <dbReference type="ARBA" id="ARBA00022777"/>
    </source>
</evidence>
<feature type="domain" description="PAS" evidence="13">
    <location>
        <begin position="639"/>
        <end position="709"/>
    </location>
</feature>
<protein>
    <recommendedName>
        <fullName evidence="8">Circadian input-output histidine kinase CikA</fullName>
        <ecNumber evidence="3">2.7.13.3</ecNumber>
    </recommendedName>
</protein>
<dbReference type="SUPFAM" id="SSF55874">
    <property type="entry name" value="ATPase domain of HSP90 chaperone/DNA topoisomerase II/histidine kinase"/>
    <property type="match status" value="1"/>
</dbReference>
<sequence length="1283" mass="144534">MKAPLPEDEAARLEALRQYQILDTAPEVAFDDITRLAAQICNTPIALVSLIDDCRQWFKSRVGLEATETPRDLAFCAHAILQPNDVLIVPDTLEDERFAINPLVTSVPHIRFYAGAPLLTPEGYPLGTLCVIDRVPRRLSDAQVEALSILSHQIIAQLELRRNLAGSTKLNARLRAEISDRQRVEAEREQLLVREQTARTEAETARNRVTNILESITDAFFALDSEWRFTYLNDRAEQLLQRSRDRLLGQNIWSEFPEAVNSNFYQKYHQARTQQVSVEFEEFYPPLHTWFAVHAYPSEDGLSVYFNDITGPKAAEDKLKQTTLLQQAILESANYTIISTSADGTICTFNSTAERWLGYAASEVVNKTTPALIHDWNEIVQRAQELSQEMGVPIEPGFEVFVAKARRGEPDECEWTYIRKDGSRFPVLLSVTRLVDAAGNLTGFLGIGSDITERKRSERELQRQNLRLQLFAEVSLKIRQSLQLEEILQTAVTEVQRILQVDRVLVYQLRSDGSGTVVQEAVVLGCMAILGRKIVDHCFQQEYLELYRRGRISAIADIEQADIQLCHVEFLRQFDVKANLVVPILLREDLWGLLIAHHCTAPRQWTSFELELLQHLANQIGIAIAQSQLLEQEIRQRQELHAMSRALESAVEGISRLDTQGRYIMVNPAYASMVGYQPEEIIGMEWQMTVHPEDREKMQAAYQKMLLQGKVEVEARALRKDGSVFDKQLVMVTEYDQQQQFIGHYCFMKDISDRREIERIKDEFVSVVSHELRTPLTSIRGALGLLASGVLHLNPEKAQRMLDIAVNNTDRLIRLINDILDIERIESGKVTMNKQACDAASLMSQAIEIVRPLAEKAEIRLSVSPISAQLWADGDRIIQVFTNLLSNAIKFSPPGSTVWLSAELWSRESGAEEQNQQFNSLTTHHLPRTTPDITFQVKDTGRGIPEDKLEIIFGRFQQVDASDSRKKGGTGLGLAICRNIVQRHGGQIWVTSTLGAGSTFYFTLPIFQATPHAGAEISTATSLHTPYSPPLILVCDDDPSVRTVVQAILEQGGYRAITVASGQEAVLEAAQQHPDAILLNLMMPEMNGWETLAALKAQAKTKDIPVTILSGLLPDASPHPGVSDWIVKPPDERSLFQALGRALTGRDRSIKVLIVEDEIDLARVLIAMFERYGIETFHAQTGREAIQLSQDIIPDLLVLDLFVPEGDGFVIVDWLRQHNRLCQVPLVVYSAKDLNDTDRERLKLGQTLFLTKGRIQPEEFERRVIGLLNRIIYHREGNSDGGS</sequence>
<comment type="caution">
    <text evidence="9">Lacks conserved residue(s) required for the propagation of feature annotation.</text>
</comment>
<dbReference type="SMART" id="SM00388">
    <property type="entry name" value="HisKA"/>
    <property type="match status" value="1"/>
</dbReference>
<dbReference type="InterPro" id="IPR011006">
    <property type="entry name" value="CheY-like_superfamily"/>
</dbReference>
<feature type="domain" description="PAS" evidence="13">
    <location>
        <begin position="205"/>
        <end position="256"/>
    </location>
</feature>
<dbReference type="SMART" id="SM00065">
    <property type="entry name" value="GAF"/>
    <property type="match status" value="2"/>
</dbReference>
<dbReference type="Gene3D" id="3.30.450.40">
    <property type="match status" value="2"/>
</dbReference>
<dbReference type="CDD" id="cd00130">
    <property type="entry name" value="PAS"/>
    <property type="match status" value="3"/>
</dbReference>
<feature type="domain" description="PAS" evidence="13">
    <location>
        <begin position="329"/>
        <end position="368"/>
    </location>
</feature>
<name>A0A9X5I5B2_9CYAN</name>
<dbReference type="GO" id="GO:0000155">
    <property type="term" value="F:phosphorelay sensor kinase activity"/>
    <property type="evidence" value="ECO:0007669"/>
    <property type="project" value="InterPro"/>
</dbReference>
<dbReference type="CDD" id="cd16922">
    <property type="entry name" value="HATPase_EvgS-ArcB-TorS-like"/>
    <property type="match status" value="1"/>
</dbReference>
<dbReference type="InterPro" id="IPR035965">
    <property type="entry name" value="PAS-like_dom_sf"/>
</dbReference>